<dbReference type="GO" id="GO:0016485">
    <property type="term" value="P:protein processing"/>
    <property type="evidence" value="ECO:0007669"/>
    <property type="project" value="TreeGrafter"/>
</dbReference>
<dbReference type="InterPro" id="IPR000671">
    <property type="entry name" value="Peptidase_A31"/>
</dbReference>
<organism evidence="5 6">
    <name type="scientific">Candidatus Acididesulfobacter diazotrophicus</name>
    <dbReference type="NCBI Taxonomy" id="2597226"/>
    <lineage>
        <taxon>Bacteria</taxon>
        <taxon>Deltaproteobacteria</taxon>
        <taxon>Candidatus Acidulodesulfobacterales</taxon>
        <taxon>Candidatus Acididesulfobacter</taxon>
    </lineage>
</organism>
<gene>
    <name evidence="5" type="ORF">EVG15_07030</name>
</gene>
<dbReference type="NCBIfam" id="TIGR00072">
    <property type="entry name" value="hydrog_prot"/>
    <property type="match status" value="1"/>
</dbReference>
<dbReference type="GO" id="GO:0004190">
    <property type="term" value="F:aspartic-type endopeptidase activity"/>
    <property type="evidence" value="ECO:0007669"/>
    <property type="project" value="UniProtKB-KW"/>
</dbReference>
<dbReference type="CDD" id="cd00518">
    <property type="entry name" value="H2MP"/>
    <property type="match status" value="1"/>
</dbReference>
<evidence type="ECO:0000313" key="6">
    <source>
        <dbReference type="Proteomes" id="UP000319296"/>
    </source>
</evidence>
<dbReference type="PRINTS" id="PR00446">
    <property type="entry name" value="HYDRGNUPTAKE"/>
</dbReference>
<dbReference type="GO" id="GO:0008047">
    <property type="term" value="F:enzyme activator activity"/>
    <property type="evidence" value="ECO:0007669"/>
    <property type="project" value="InterPro"/>
</dbReference>
<evidence type="ECO:0000256" key="2">
    <source>
        <dbReference type="ARBA" id="ARBA00022670"/>
    </source>
</evidence>
<dbReference type="Proteomes" id="UP000319296">
    <property type="component" value="Unassembled WGS sequence"/>
</dbReference>
<name>A0A519BLS2_9DELT</name>
<dbReference type="InterPro" id="IPR023430">
    <property type="entry name" value="Pept_HybD-like_dom_sf"/>
</dbReference>
<accession>A0A519BLS2</accession>
<evidence type="ECO:0000313" key="5">
    <source>
        <dbReference type="EMBL" id="RZD18205.1"/>
    </source>
</evidence>
<reference evidence="5 6" key="1">
    <citation type="journal article" date="2019" name="ISME J.">
        <title>Insights into ecological role of a new deltaproteobacterial order Candidatus Acidulodesulfobacterales by metagenomics and metatranscriptomics.</title>
        <authorList>
            <person name="Tan S."/>
            <person name="Liu J."/>
            <person name="Fang Y."/>
            <person name="Hedlund B.P."/>
            <person name="Lian Z.H."/>
            <person name="Huang L.Y."/>
            <person name="Li J.T."/>
            <person name="Huang L.N."/>
            <person name="Li W.J."/>
            <person name="Jiang H.C."/>
            <person name="Dong H.L."/>
            <person name="Shu W.S."/>
        </authorList>
    </citation>
    <scope>NUCLEOTIDE SEQUENCE [LARGE SCALE GENOMIC DNA]</scope>
    <source>
        <strain evidence="5">AP1</strain>
    </source>
</reference>
<dbReference type="Gene3D" id="3.40.50.1450">
    <property type="entry name" value="HybD-like"/>
    <property type="match status" value="1"/>
</dbReference>
<dbReference type="EMBL" id="SGBB01000012">
    <property type="protein sequence ID" value="RZD18205.1"/>
    <property type="molecule type" value="Genomic_DNA"/>
</dbReference>
<protein>
    <submittedName>
        <fullName evidence="5">Hydrogenase maturation protease</fullName>
    </submittedName>
</protein>
<dbReference type="AlphaFoldDB" id="A0A519BLS2"/>
<evidence type="ECO:0000256" key="3">
    <source>
        <dbReference type="ARBA" id="ARBA00022750"/>
    </source>
</evidence>
<sequence length="178" mass="19421">MTSKINMENMQSEAKTVVIGIGNAILSDDSVGIKAMHALRSAKEKEFHGVEFIEVSSGGINLMEYMAGFNKAIIIDAIVTGKHKAGTVFKFIYPDIPYTRNTVSTHDMDLPMALEMGKYLGIALPPTIIIFAIEAEDTVTFGEKLTEEVEISLGIVVDEIKLLLAKRTDTHGCVKGML</sequence>
<proteinExistence type="inferred from homology"/>
<keyword evidence="2 5" id="KW-0645">Protease</keyword>
<keyword evidence="4" id="KW-0378">Hydrolase</keyword>
<evidence type="ECO:0000256" key="1">
    <source>
        <dbReference type="ARBA" id="ARBA00006814"/>
    </source>
</evidence>
<comment type="caution">
    <text evidence="5">The sequence shown here is derived from an EMBL/GenBank/DDBJ whole genome shotgun (WGS) entry which is preliminary data.</text>
</comment>
<dbReference type="PANTHER" id="PTHR30302:SF1">
    <property type="entry name" value="HYDROGENASE 2 MATURATION PROTEASE"/>
    <property type="match status" value="1"/>
</dbReference>
<comment type="similarity">
    <text evidence="1">Belongs to the peptidase A31 family.</text>
</comment>
<keyword evidence="3" id="KW-0064">Aspartyl protease</keyword>
<dbReference type="Pfam" id="PF01750">
    <property type="entry name" value="HycI"/>
    <property type="match status" value="1"/>
</dbReference>
<evidence type="ECO:0000256" key="4">
    <source>
        <dbReference type="ARBA" id="ARBA00022801"/>
    </source>
</evidence>
<dbReference type="SUPFAM" id="SSF53163">
    <property type="entry name" value="HybD-like"/>
    <property type="match status" value="1"/>
</dbReference>
<dbReference type="PANTHER" id="PTHR30302">
    <property type="entry name" value="HYDROGENASE 1 MATURATION PROTEASE"/>
    <property type="match status" value="1"/>
</dbReference>